<accession>A0A3S1BPN8</accession>
<comment type="caution">
    <text evidence="2">The sequence shown here is derived from an EMBL/GenBank/DDBJ whole genome shotgun (WGS) entry which is preliminary data.</text>
</comment>
<evidence type="ECO:0000313" key="3">
    <source>
        <dbReference type="Proteomes" id="UP000271974"/>
    </source>
</evidence>
<name>A0A3S1BPN8_ELYCH</name>
<dbReference type="EMBL" id="RQTK01000081">
    <property type="protein sequence ID" value="RUS88493.1"/>
    <property type="molecule type" value="Genomic_DNA"/>
</dbReference>
<keyword evidence="3" id="KW-1185">Reference proteome</keyword>
<dbReference type="InterPro" id="IPR000601">
    <property type="entry name" value="PKD_dom"/>
</dbReference>
<dbReference type="Proteomes" id="UP000271974">
    <property type="component" value="Unassembled WGS sequence"/>
</dbReference>
<protein>
    <recommendedName>
        <fullName evidence="1">PKD domain-containing protein</fullName>
    </recommendedName>
</protein>
<proteinExistence type="predicted"/>
<feature type="non-terminal residue" evidence="2">
    <location>
        <position position="1"/>
    </location>
</feature>
<feature type="domain" description="PKD" evidence="1">
    <location>
        <begin position="173"/>
        <end position="205"/>
    </location>
</feature>
<dbReference type="InterPro" id="IPR035986">
    <property type="entry name" value="PKD_dom_sf"/>
</dbReference>
<dbReference type="SUPFAM" id="SSF49299">
    <property type="entry name" value="PKD domain"/>
    <property type="match status" value="1"/>
</dbReference>
<sequence>TCSPYSRYDEGAKITWEVVSTHILTVSSLGYQYLPESSTIEVAPGYILGLQTATGDAVLGRVSVGLDQPDVFDPTALTVGATIDALSTSSLTERHAIRAIASGGTQVHLPFLFTQAGTFPLTATASTKTLLGFPASTGTTNVVVEEGVNLAIIASPVYSITAQPVAFEVLPHTGNNVLYNWTVSDGSEYLQSSARVLSHTFSARG</sequence>
<reference evidence="2 3" key="1">
    <citation type="submission" date="2019-01" db="EMBL/GenBank/DDBJ databases">
        <title>A draft genome assembly of the solar-powered sea slug Elysia chlorotica.</title>
        <authorList>
            <person name="Cai H."/>
            <person name="Li Q."/>
            <person name="Fang X."/>
            <person name="Li J."/>
            <person name="Curtis N.E."/>
            <person name="Altenburger A."/>
            <person name="Shibata T."/>
            <person name="Feng M."/>
            <person name="Maeda T."/>
            <person name="Schwartz J.A."/>
            <person name="Shigenobu S."/>
            <person name="Lundholm N."/>
            <person name="Nishiyama T."/>
            <person name="Yang H."/>
            <person name="Hasebe M."/>
            <person name="Li S."/>
            <person name="Pierce S.K."/>
            <person name="Wang J."/>
        </authorList>
    </citation>
    <scope>NUCLEOTIDE SEQUENCE [LARGE SCALE GENOMIC DNA]</scope>
    <source>
        <strain evidence="2">EC2010</strain>
        <tissue evidence="2">Whole organism of an adult</tissue>
    </source>
</reference>
<gene>
    <name evidence="2" type="ORF">EGW08_003751</name>
</gene>
<evidence type="ECO:0000313" key="2">
    <source>
        <dbReference type="EMBL" id="RUS88493.1"/>
    </source>
</evidence>
<feature type="non-terminal residue" evidence="2">
    <location>
        <position position="205"/>
    </location>
</feature>
<dbReference type="PROSITE" id="PS50093">
    <property type="entry name" value="PKD"/>
    <property type="match status" value="1"/>
</dbReference>
<dbReference type="AlphaFoldDB" id="A0A3S1BPN8"/>
<organism evidence="2 3">
    <name type="scientific">Elysia chlorotica</name>
    <name type="common">Eastern emerald elysia</name>
    <name type="synonym">Sea slug</name>
    <dbReference type="NCBI Taxonomy" id="188477"/>
    <lineage>
        <taxon>Eukaryota</taxon>
        <taxon>Metazoa</taxon>
        <taxon>Spiralia</taxon>
        <taxon>Lophotrochozoa</taxon>
        <taxon>Mollusca</taxon>
        <taxon>Gastropoda</taxon>
        <taxon>Heterobranchia</taxon>
        <taxon>Euthyneura</taxon>
        <taxon>Panpulmonata</taxon>
        <taxon>Sacoglossa</taxon>
        <taxon>Placobranchoidea</taxon>
        <taxon>Plakobranchidae</taxon>
        <taxon>Elysia</taxon>
    </lineage>
</organism>
<evidence type="ECO:0000259" key="1">
    <source>
        <dbReference type="PROSITE" id="PS50093"/>
    </source>
</evidence>